<evidence type="ECO:0000256" key="1">
    <source>
        <dbReference type="SAM" id="MobiDB-lite"/>
    </source>
</evidence>
<dbReference type="Pfam" id="PF20074">
    <property type="entry name" value="DUF6470"/>
    <property type="match status" value="1"/>
</dbReference>
<dbReference type="InterPro" id="IPR027275">
    <property type="entry name" value="PRC-brl_dom"/>
</dbReference>
<dbReference type="InterPro" id="IPR045527">
    <property type="entry name" value="DUF6470"/>
</dbReference>
<organism evidence="4 5">
    <name type="scientific">Vreelandella aquamarina</name>
    <dbReference type="NCBI Taxonomy" id="77097"/>
    <lineage>
        <taxon>Bacteria</taxon>
        <taxon>Pseudomonadati</taxon>
        <taxon>Pseudomonadota</taxon>
        <taxon>Gammaproteobacteria</taxon>
        <taxon>Oceanospirillales</taxon>
        <taxon>Halomonadaceae</taxon>
        <taxon>Vreelandella</taxon>
    </lineage>
</organism>
<feature type="compositionally biased region" description="Basic and acidic residues" evidence="1">
    <location>
        <begin position="139"/>
        <end position="151"/>
    </location>
</feature>
<keyword evidence="2" id="KW-0732">Signal</keyword>
<gene>
    <name evidence="4" type="ORF">CTT34_13480</name>
</gene>
<dbReference type="KEGG" id="hmd:CTT34_13480"/>
<feature type="domain" description="PRC-barrel" evidence="3">
    <location>
        <begin position="178"/>
        <end position="248"/>
    </location>
</feature>
<sequence length="281" mass="30958">MKRTALAVAMGTVCASLSGIALAQNDDHTDPSTTRNMSQQQQNDVAEQQRQDGQNQDGSETMDVTVDQAPADVQVQQESPNIKVEQSKPDVTIEQPKPEVTIEQPEPEVTVEEAEPNVTVEQRGEPEVTIEQADNAEVEVNRGNEGRDQERQPAQQQNQQVVQEDVQQSDQGNSLMAERARDLEGMSVANQQGDEVGEIQHIARHQESGELFAIVSIGGIWGFGASDVALPVKEMQREGEQLVVNTDYGSDEIEASADEYRESDYQIIDNQTTLSDAEENR</sequence>
<reference evidence="4 5" key="1">
    <citation type="submission" date="2017-10" db="EMBL/GenBank/DDBJ databases">
        <title>Coral associated bacteria.</title>
        <authorList>
            <person name="Wang X."/>
        </authorList>
    </citation>
    <scope>NUCLEOTIDE SEQUENCE [LARGE SCALE GENOMIC DNA]</scope>
    <source>
        <strain evidence="4 5">SCSIO 43005</strain>
    </source>
</reference>
<evidence type="ECO:0000313" key="4">
    <source>
        <dbReference type="EMBL" id="QHD50622.1"/>
    </source>
</evidence>
<dbReference type="InterPro" id="IPR011033">
    <property type="entry name" value="PRC_barrel-like_sf"/>
</dbReference>
<protein>
    <recommendedName>
        <fullName evidence="3">PRC-barrel domain-containing protein</fullName>
    </recommendedName>
</protein>
<feature type="compositionally biased region" description="Polar residues" evidence="1">
    <location>
        <begin position="31"/>
        <end position="59"/>
    </location>
</feature>
<evidence type="ECO:0000259" key="3">
    <source>
        <dbReference type="Pfam" id="PF05239"/>
    </source>
</evidence>
<feature type="compositionally biased region" description="Acidic residues" evidence="1">
    <location>
        <begin position="105"/>
        <end position="115"/>
    </location>
</feature>
<feature type="signal peptide" evidence="2">
    <location>
        <begin position="1"/>
        <end position="23"/>
    </location>
</feature>
<dbReference type="SUPFAM" id="SSF50346">
    <property type="entry name" value="PRC-barrel domain"/>
    <property type="match status" value="1"/>
</dbReference>
<dbReference type="OrthoDB" id="286778at2"/>
<dbReference type="AlphaFoldDB" id="A0A857GN14"/>
<feature type="chain" id="PRO_5032729658" description="PRC-barrel domain-containing protein" evidence="2">
    <location>
        <begin position="24"/>
        <end position="281"/>
    </location>
</feature>
<dbReference type="EMBL" id="CP024621">
    <property type="protein sequence ID" value="QHD50622.1"/>
    <property type="molecule type" value="Genomic_DNA"/>
</dbReference>
<feature type="compositionally biased region" description="Low complexity" evidence="1">
    <location>
        <begin position="152"/>
        <end position="171"/>
    </location>
</feature>
<evidence type="ECO:0000256" key="2">
    <source>
        <dbReference type="SAM" id="SignalP"/>
    </source>
</evidence>
<proteinExistence type="predicted"/>
<evidence type="ECO:0000313" key="5">
    <source>
        <dbReference type="Proteomes" id="UP000463949"/>
    </source>
</evidence>
<name>A0A857GN14_9GAMM</name>
<dbReference type="Proteomes" id="UP000463949">
    <property type="component" value="Chromosome"/>
</dbReference>
<feature type="region of interest" description="Disordered" evidence="1">
    <location>
        <begin position="24"/>
        <end position="177"/>
    </location>
</feature>
<accession>A0A857GN14</accession>
<feature type="compositionally biased region" description="Low complexity" evidence="1">
    <location>
        <begin position="63"/>
        <end position="77"/>
    </location>
</feature>
<dbReference type="RefSeq" id="WP_159342884.1">
    <property type="nucleotide sequence ID" value="NZ_CP024621.1"/>
</dbReference>
<dbReference type="Pfam" id="PF05239">
    <property type="entry name" value="PRC"/>
    <property type="match status" value="1"/>
</dbReference>
<dbReference type="Gene3D" id="2.30.30.240">
    <property type="entry name" value="PRC-barrel domain"/>
    <property type="match status" value="1"/>
</dbReference>
<feature type="region of interest" description="Disordered" evidence="1">
    <location>
        <begin position="258"/>
        <end position="281"/>
    </location>
</feature>